<keyword evidence="2" id="KW-1185">Reference proteome</keyword>
<dbReference type="Proteomes" id="UP000222256">
    <property type="component" value="Segment"/>
</dbReference>
<sequence length="119" mass="13381">MDEDSLQGQLSSIGNLLHNICCSIEDEQHQDTLGKMATDLWELSKFYKLTPEQKLRAKVWDTVAETDIRESDIDSITTDILESMILSHGLLPMQVLEIVLEECLTKQDVSDAIDSLMVG</sequence>
<dbReference type="RefSeq" id="YP_009791467.1">
    <property type="nucleotide sequence ID" value="NC_047839.1"/>
</dbReference>
<accession>A0A223LIJ8</accession>
<evidence type="ECO:0000313" key="1">
    <source>
        <dbReference type="EMBL" id="ASU03326.1"/>
    </source>
</evidence>
<name>A0A223LIJ8_9CAUD</name>
<evidence type="ECO:0000313" key="2">
    <source>
        <dbReference type="Proteomes" id="UP000222256"/>
    </source>
</evidence>
<organism evidence="1 2">
    <name type="scientific">Pseudoalteromonas phage J2-1</name>
    <dbReference type="NCBI Taxonomy" id="2023998"/>
    <lineage>
        <taxon>Viruses</taxon>
        <taxon>Duplodnaviria</taxon>
        <taxon>Heunggongvirae</taxon>
        <taxon>Uroviricota</taxon>
        <taxon>Caudoviricetes</taxon>
        <taxon>Qingdaovirus</taxon>
        <taxon>Qingdaovirus J21</taxon>
    </lineage>
</organism>
<dbReference type="KEGG" id="vg:54981649"/>
<dbReference type="GeneID" id="54981649"/>
<protein>
    <submittedName>
        <fullName evidence="1">Uncharacterized protein</fullName>
    </submittedName>
</protein>
<proteinExistence type="predicted"/>
<dbReference type="EMBL" id="MF370964">
    <property type="protein sequence ID" value="ASU03326.1"/>
    <property type="molecule type" value="Genomic_DNA"/>
</dbReference>
<reference evidence="1 2" key="1">
    <citation type="submission" date="2017-06" db="EMBL/GenBank/DDBJ databases">
        <title>A Novel Lytic Pseudoalteromonas phage Isolated from Qingdao coast of China.</title>
        <authorList>
            <person name="Li H."/>
        </authorList>
    </citation>
    <scope>NUCLEOTIDE SEQUENCE [LARGE SCALE GENOMIC DNA]</scope>
</reference>